<protein>
    <submittedName>
        <fullName evidence="1">Uncharacterized protein</fullName>
    </submittedName>
</protein>
<dbReference type="EnsemblPlants" id="AVESA.00010b.r2.3CG0489490.1">
    <property type="protein sequence ID" value="AVESA.00010b.r2.3CG0489490.1.CDS.1"/>
    <property type="gene ID" value="AVESA.00010b.r2.3CG0489490"/>
</dbReference>
<name>A0ACD5VNC0_AVESA</name>
<evidence type="ECO:0000313" key="2">
    <source>
        <dbReference type="Proteomes" id="UP001732700"/>
    </source>
</evidence>
<keyword evidence="2" id="KW-1185">Reference proteome</keyword>
<reference evidence="1" key="2">
    <citation type="submission" date="2025-09" db="UniProtKB">
        <authorList>
            <consortium name="EnsemblPlants"/>
        </authorList>
    </citation>
    <scope>IDENTIFICATION</scope>
</reference>
<reference evidence="1" key="1">
    <citation type="submission" date="2021-05" db="EMBL/GenBank/DDBJ databases">
        <authorList>
            <person name="Scholz U."/>
            <person name="Mascher M."/>
            <person name="Fiebig A."/>
        </authorList>
    </citation>
    <scope>NUCLEOTIDE SEQUENCE [LARGE SCALE GENOMIC DNA]</scope>
</reference>
<proteinExistence type="predicted"/>
<organism evidence="1 2">
    <name type="scientific">Avena sativa</name>
    <name type="common">Oat</name>
    <dbReference type="NCBI Taxonomy" id="4498"/>
    <lineage>
        <taxon>Eukaryota</taxon>
        <taxon>Viridiplantae</taxon>
        <taxon>Streptophyta</taxon>
        <taxon>Embryophyta</taxon>
        <taxon>Tracheophyta</taxon>
        <taxon>Spermatophyta</taxon>
        <taxon>Magnoliopsida</taxon>
        <taxon>Liliopsida</taxon>
        <taxon>Poales</taxon>
        <taxon>Poaceae</taxon>
        <taxon>BOP clade</taxon>
        <taxon>Pooideae</taxon>
        <taxon>Poodae</taxon>
        <taxon>Poeae</taxon>
        <taxon>Poeae Chloroplast Group 1 (Aveneae type)</taxon>
        <taxon>Aveninae</taxon>
        <taxon>Avena</taxon>
    </lineage>
</organism>
<evidence type="ECO:0000313" key="1">
    <source>
        <dbReference type="EnsemblPlants" id="AVESA.00010b.r2.3CG0489490.1.CDS.1"/>
    </source>
</evidence>
<accession>A0ACD5VNC0</accession>
<sequence>MSEFCLMPKDIYESLNTLGLTEGGKKISLANNATILPLGIAEGVFTKILGIMISTDYLVIECAGEGQITLGRSLLELLGATIDVGKGTMHLYSPPNNHIFPKVKNRSKKGKGKKFGFNASSFENT</sequence>
<dbReference type="Proteomes" id="UP001732700">
    <property type="component" value="Chromosome 3C"/>
</dbReference>